<keyword evidence="3" id="KW-1185">Reference proteome</keyword>
<evidence type="ECO:0000313" key="2">
    <source>
        <dbReference type="EMBL" id="KAJ8875729.1"/>
    </source>
</evidence>
<proteinExistence type="predicted"/>
<gene>
    <name evidence="2" type="ORF">PR048_023628</name>
</gene>
<sequence>MRQRLERTTEHARRHLFPVINLWENVVSPSAVKLHFNACIKGTKAPKEHEITTNNSLLHKGQITGASNNHYEGNFLTVQSDDTSFKLTHSNSNICEILRNTMYRLFKGNKLLKRVTLGHEEPGSTGARVFELITAKRWVTGTVTKKPRALKTQCMHWMEYKTVQCLLRREMNIPGLTCKHRLLPEIIQFIENLEVDSKFPDLTPKNFSVWDFIKGSVFSRPIPIPTGGRCEVVEPSLRRDKISARRNTELSRAGPTYIPTWSETHVAKPSAVFFLRVPQIPALAAPSRELEVTVNGLYPSGGWDLSATVARHTRAHTSYAACRLEINETRDMTGGGGVMEQPCRPELRQMAGNEEPLETSPRRASRNIKKHRSACSLIFAADEKCRNFNELDLSEGNVFTAVHRPLIPCCVQRQERGFYLDRQKWAGNEPPQRKRSWAPLHAIYGAVQIADGGGPQVMAEWCNLHRMVHVEAGGVGENGVAGRRSSEATTRRRLPSDHKESRYHRVHAVRGKDVSKFPLHNVRACSGDQDGYVLHRKSGAETYRFPATNKTPPHHMLNSPTPPRPIHSVAWPARSPEANRVQFPAGSPLDVRMWASYGTMPLVGGFSRGSPVCPAFILAKLHTHFNNSHRLSRPRCYVPSHSLHEFGGDSPLNSSGVRVRRLYARRLPAHLTAAIMEGNISRHQTHQGPLPWVTPVLTSYTALAARDATQTIGVASWQRLAVGPGPCAQARAPAVQQVWRFTNINAPPPPLSLSLPEQGGAVVTHWTRIREDTGSIPGPAILISAFYRFPKSLQANDGMGP</sequence>
<dbReference type="EMBL" id="JARBHB010000009">
    <property type="protein sequence ID" value="KAJ8875729.1"/>
    <property type="molecule type" value="Genomic_DNA"/>
</dbReference>
<feature type="region of interest" description="Disordered" evidence="1">
    <location>
        <begin position="476"/>
        <end position="501"/>
    </location>
</feature>
<comment type="caution">
    <text evidence="2">The sequence shown here is derived from an EMBL/GenBank/DDBJ whole genome shotgun (WGS) entry which is preliminary data.</text>
</comment>
<feature type="compositionally biased region" description="Basic and acidic residues" evidence="1">
    <location>
        <begin position="484"/>
        <end position="500"/>
    </location>
</feature>
<name>A0ABQ9GUP2_9NEOP</name>
<reference evidence="2 3" key="1">
    <citation type="submission" date="2023-02" db="EMBL/GenBank/DDBJ databases">
        <title>LHISI_Scaffold_Assembly.</title>
        <authorList>
            <person name="Stuart O.P."/>
            <person name="Cleave R."/>
            <person name="Magrath M.J.L."/>
            <person name="Mikheyev A.S."/>
        </authorList>
    </citation>
    <scope>NUCLEOTIDE SEQUENCE [LARGE SCALE GENOMIC DNA]</scope>
    <source>
        <strain evidence="2">Daus_M_001</strain>
        <tissue evidence="2">Leg muscle</tissue>
    </source>
</reference>
<evidence type="ECO:0000313" key="3">
    <source>
        <dbReference type="Proteomes" id="UP001159363"/>
    </source>
</evidence>
<accession>A0ABQ9GUP2</accession>
<organism evidence="2 3">
    <name type="scientific">Dryococelus australis</name>
    <dbReference type="NCBI Taxonomy" id="614101"/>
    <lineage>
        <taxon>Eukaryota</taxon>
        <taxon>Metazoa</taxon>
        <taxon>Ecdysozoa</taxon>
        <taxon>Arthropoda</taxon>
        <taxon>Hexapoda</taxon>
        <taxon>Insecta</taxon>
        <taxon>Pterygota</taxon>
        <taxon>Neoptera</taxon>
        <taxon>Polyneoptera</taxon>
        <taxon>Phasmatodea</taxon>
        <taxon>Verophasmatodea</taxon>
        <taxon>Anareolatae</taxon>
        <taxon>Phasmatidae</taxon>
        <taxon>Eurycanthinae</taxon>
        <taxon>Dryococelus</taxon>
    </lineage>
</organism>
<dbReference type="Proteomes" id="UP001159363">
    <property type="component" value="Chromosome 8"/>
</dbReference>
<evidence type="ECO:0000256" key="1">
    <source>
        <dbReference type="SAM" id="MobiDB-lite"/>
    </source>
</evidence>
<protein>
    <submittedName>
        <fullName evidence="2">Uncharacterized protein</fullName>
    </submittedName>
</protein>